<dbReference type="SUPFAM" id="SSF51430">
    <property type="entry name" value="NAD(P)-linked oxidoreductase"/>
    <property type="match status" value="1"/>
</dbReference>
<comment type="pathway">
    <text evidence="1">Sulfur metabolism; glutathione biosynthesis; glutathione from L-cysteine and L-glutamate: step 1/2.</text>
</comment>
<dbReference type="RefSeq" id="XP_013382271.1">
    <property type="nucleotide sequence ID" value="XM_013526817.1"/>
</dbReference>
<dbReference type="PANTHER" id="PTHR13295:SF4">
    <property type="entry name" value="GLUTAMATE--CYSTEINE LIGASE REGULATORY SUBUNIT"/>
    <property type="match status" value="1"/>
</dbReference>
<evidence type="ECO:0000256" key="6">
    <source>
        <dbReference type="ARBA" id="ARBA00031154"/>
    </source>
</evidence>
<comment type="similarity">
    <text evidence="2">Belongs to the aldo/keto reductase family. Glutamate--cysteine ligase light chain subfamily.</text>
</comment>
<sequence>MADEIPIFPKAGSILINTGSIVNWNRLKRKPNHTPTDELKECISATVGSWLNDLDKTKAQYATDLKCINPTFSSNLSGDDREQLKITVKIFVTQPDPLALEDAIEKVLADLDVTSLETVLLSLSQPDQKSVSMDGIKTLWEVLERMVEKEKILAIGISDLAKDELEQLHTWSTVKPCINHVNLASCCVMPPDLTEYAKEQDIQLLTHSDPKGKSDIVTVYLPEMFPDKTFQDVLCSTATEKDSEGWSVSWIARYTALVKDRGIIKAKGYLVKAVRDVKKVK</sequence>
<evidence type="ECO:0000256" key="3">
    <source>
        <dbReference type="ARBA" id="ARBA00011532"/>
    </source>
</evidence>
<gene>
    <name evidence="11" type="primary">LOC106153049</name>
</gene>
<dbReference type="InterPro" id="IPR036812">
    <property type="entry name" value="NAD(P)_OxRdtase_dom_sf"/>
</dbReference>
<organism evidence="10 11">
    <name type="scientific">Lingula anatina</name>
    <name type="common">Brachiopod</name>
    <name type="synonym">Lingula unguis</name>
    <dbReference type="NCBI Taxonomy" id="7574"/>
    <lineage>
        <taxon>Eukaryota</taxon>
        <taxon>Metazoa</taxon>
        <taxon>Spiralia</taxon>
        <taxon>Lophotrochozoa</taxon>
        <taxon>Brachiopoda</taxon>
        <taxon>Linguliformea</taxon>
        <taxon>Lingulata</taxon>
        <taxon>Lingulida</taxon>
        <taxon>Linguloidea</taxon>
        <taxon>Lingulidae</taxon>
        <taxon>Lingula</taxon>
    </lineage>
</organism>
<dbReference type="STRING" id="7574.A0A1S3H9X8"/>
<dbReference type="Proteomes" id="UP000085678">
    <property type="component" value="Unplaced"/>
</dbReference>
<dbReference type="OMA" id="NNLDWCA"/>
<dbReference type="GO" id="GO:0006750">
    <property type="term" value="P:glutathione biosynthetic process"/>
    <property type="evidence" value="ECO:0007669"/>
    <property type="project" value="UniProtKB-UniPathway"/>
</dbReference>
<dbReference type="PANTHER" id="PTHR13295">
    <property type="entry name" value="GLUTAMATE CYSTEINE LIGASE REGULATORY SUBUNIT"/>
    <property type="match status" value="1"/>
</dbReference>
<dbReference type="FunCoup" id="A0A1S3H9X8">
    <property type="interactions" value="1661"/>
</dbReference>
<dbReference type="Pfam" id="PF00248">
    <property type="entry name" value="Aldo_ket_red"/>
    <property type="match status" value="1"/>
</dbReference>
<evidence type="ECO:0000259" key="9">
    <source>
        <dbReference type="Pfam" id="PF00248"/>
    </source>
</evidence>
<name>A0A1S3H9X8_LINAN</name>
<evidence type="ECO:0000313" key="10">
    <source>
        <dbReference type="Proteomes" id="UP000085678"/>
    </source>
</evidence>
<evidence type="ECO:0000256" key="5">
    <source>
        <dbReference type="ARBA" id="ARBA00030406"/>
    </source>
</evidence>
<dbReference type="InterPro" id="IPR023210">
    <property type="entry name" value="NADP_OxRdtase_dom"/>
</dbReference>
<comment type="subunit">
    <text evidence="3">Heterodimer of a catalytic heavy chain and a regulatory light chain.</text>
</comment>
<dbReference type="GO" id="GO:0030234">
    <property type="term" value="F:enzyme regulator activity"/>
    <property type="evidence" value="ECO:0007669"/>
    <property type="project" value="TreeGrafter"/>
</dbReference>
<keyword evidence="10" id="KW-1185">Reference proteome</keyword>
<dbReference type="GeneID" id="106153049"/>
<evidence type="ECO:0000256" key="2">
    <source>
        <dbReference type="ARBA" id="ARBA00008612"/>
    </source>
</evidence>
<keyword evidence="4" id="KW-0317">Glutathione biosynthesis</keyword>
<dbReference type="KEGG" id="lak:106153049"/>
<proteinExistence type="inferred from homology"/>
<evidence type="ECO:0000256" key="1">
    <source>
        <dbReference type="ARBA" id="ARBA00005006"/>
    </source>
</evidence>
<dbReference type="UniPathway" id="UPA00142">
    <property type="reaction ID" value="UER00209"/>
</dbReference>
<accession>A0A1S3H9X8</accession>
<dbReference type="AlphaFoldDB" id="A0A1S3H9X8"/>
<dbReference type="GO" id="GO:0017109">
    <property type="term" value="C:glutamate-cysteine ligase complex"/>
    <property type="evidence" value="ECO:0007669"/>
    <property type="project" value="TreeGrafter"/>
</dbReference>
<dbReference type="Gene3D" id="3.20.20.100">
    <property type="entry name" value="NADP-dependent oxidoreductase domain"/>
    <property type="match status" value="1"/>
</dbReference>
<dbReference type="InParanoid" id="A0A1S3H9X8"/>
<evidence type="ECO:0000256" key="4">
    <source>
        <dbReference type="ARBA" id="ARBA00022684"/>
    </source>
</evidence>
<protein>
    <recommendedName>
        <fullName evidence="7">GCS light chain</fullName>
    </recommendedName>
    <alternativeName>
        <fullName evidence="5">Gamma-ECS regulatory subunit</fullName>
    </alternativeName>
    <alternativeName>
        <fullName evidence="8">Gamma-glutamylcysteine synthetase regulatory subunit</fullName>
    </alternativeName>
    <alternativeName>
        <fullName evidence="6">Glutamate--cysteine ligase modifier subunit</fullName>
    </alternativeName>
</protein>
<evidence type="ECO:0000313" key="11">
    <source>
        <dbReference type="RefSeq" id="XP_013382271.1"/>
    </source>
</evidence>
<dbReference type="InterPro" id="IPR032963">
    <property type="entry name" value="Gclm"/>
</dbReference>
<reference evidence="11" key="1">
    <citation type="submission" date="2025-08" db="UniProtKB">
        <authorList>
            <consortium name="RefSeq"/>
        </authorList>
    </citation>
    <scope>IDENTIFICATION</scope>
    <source>
        <tissue evidence="11">Gonads</tissue>
    </source>
</reference>
<dbReference type="OrthoDB" id="5596051at2759"/>
<evidence type="ECO:0000256" key="7">
    <source>
        <dbReference type="ARBA" id="ARBA00031732"/>
    </source>
</evidence>
<feature type="domain" description="NADP-dependent oxidoreductase" evidence="9">
    <location>
        <begin position="78"/>
        <end position="208"/>
    </location>
</feature>
<dbReference type="GO" id="GO:0035226">
    <property type="term" value="F:glutamate-cysteine ligase catalytic subunit binding"/>
    <property type="evidence" value="ECO:0007669"/>
    <property type="project" value="InterPro"/>
</dbReference>
<evidence type="ECO:0000256" key="8">
    <source>
        <dbReference type="ARBA" id="ARBA00032926"/>
    </source>
</evidence>